<feature type="compositionally biased region" description="Polar residues" evidence="2">
    <location>
        <begin position="87"/>
        <end position="98"/>
    </location>
</feature>
<sequence>MRNISPPPPTTVNPTRKTVTSCLDHLVNSPNDEEMPASFSEMWGVSSTATRITKANIGKASRGLRVRSSSPASNPAFALPPWAPQHPISSMSATQKQPTPLVRWLSSSTTGRSTESNSVSTSDDSPSSSRPPSPGLTSLNEALSDTILPTMPLPVQLPACFSPARLLKRPPPLLNNLLCTLPSISVVSMSSPIEDGLPGSSAVSAVPSTGQISPTHSPSTRSSIDTLRSIHTSAVPQVTPSPAPSRWWFQSDSDSGSKESVNKLLNEEDQAASLNKLQQKYRAPKAPVVFCHGLLGFDTVTVGPSLAPLQVAHWRGIKEALEANGCEVLITRVPATSSPVDRAKVLEKKVSEVYPGRAVHLIGHSMGGLDCRYLTTHLTQRKFSVISITTIATPHRGSSFADHFLSLASQHLPSVLSLLELLPNGGGDGKAFECLTLESMRRFNEETPDVDGVRYFSWGACYEPGLIDTWKWPHSVILEKEGPNDGLVSVESAKWGTYLGTLSPVNHLDLVGWTNAARYTWAAIRGKEIAFKPASFYLGVADLLAGVEEGEGVEGEHTLQNGVVEGHQERMEQNLLRCSPSPTPTPSPLPKMHPSLGEMVSKIPDESVFGLRRTSQPAEASESLTSLHAPPSSAPSKQRSLPSTPSHDETPLTPPTKSSTPPVHTEHSHLKQD</sequence>
<feature type="compositionally biased region" description="Polar residues" evidence="2">
    <location>
        <begin position="613"/>
        <end position="626"/>
    </location>
</feature>
<dbReference type="Proteomes" id="UP000183567">
    <property type="component" value="Unassembled WGS sequence"/>
</dbReference>
<evidence type="ECO:0000256" key="2">
    <source>
        <dbReference type="SAM" id="MobiDB-lite"/>
    </source>
</evidence>
<feature type="compositionally biased region" description="Basic and acidic residues" evidence="2">
    <location>
        <begin position="664"/>
        <end position="673"/>
    </location>
</feature>
<feature type="compositionally biased region" description="Polar residues" evidence="2">
    <location>
        <begin position="12"/>
        <end position="21"/>
    </location>
</feature>
<comment type="similarity">
    <text evidence="1">Belongs to the GPI inositol-deacylase family.</text>
</comment>
<evidence type="ECO:0000313" key="4">
    <source>
        <dbReference type="EMBL" id="OJA16251.1"/>
    </source>
</evidence>
<feature type="region of interest" description="Disordered" evidence="2">
    <location>
        <begin position="576"/>
        <end position="597"/>
    </location>
</feature>
<dbReference type="InterPro" id="IPR029058">
    <property type="entry name" value="AB_hydrolase_fold"/>
</dbReference>
<dbReference type="GO" id="GO:0015031">
    <property type="term" value="P:protein transport"/>
    <property type="evidence" value="ECO:0007669"/>
    <property type="project" value="UniProtKB-KW"/>
</dbReference>
<dbReference type="GO" id="GO:0016788">
    <property type="term" value="F:hydrolase activity, acting on ester bonds"/>
    <property type="evidence" value="ECO:0007669"/>
    <property type="project" value="InterPro"/>
</dbReference>
<dbReference type="InterPro" id="IPR012908">
    <property type="entry name" value="PGAP1-ab_dom-like"/>
</dbReference>
<dbReference type="OrthoDB" id="5592486at2759"/>
<feature type="compositionally biased region" description="Pro residues" evidence="2">
    <location>
        <begin position="581"/>
        <end position="591"/>
    </location>
</feature>
<feature type="compositionally biased region" description="Low complexity" evidence="2">
    <location>
        <begin position="113"/>
        <end position="128"/>
    </location>
</feature>
<feature type="region of interest" description="Disordered" evidence="2">
    <location>
        <begin position="198"/>
        <end position="260"/>
    </location>
</feature>
<proteinExistence type="inferred from homology"/>
<keyword evidence="1" id="KW-0472">Membrane</keyword>
<dbReference type="STRING" id="180088.A0A1J8Q8F1"/>
<name>A0A1J8Q8F1_9AGAM</name>
<dbReference type="EC" id="3.1.-.-" evidence="1"/>
<keyword evidence="5" id="KW-1185">Reference proteome</keyword>
<gene>
    <name evidence="4" type="ORF">AZE42_00040</name>
</gene>
<dbReference type="PANTHER" id="PTHR11440">
    <property type="entry name" value="LECITHIN-CHOLESTEROL ACYLTRANSFERASE-RELATED"/>
    <property type="match status" value="1"/>
</dbReference>
<dbReference type="EMBL" id="LVVM01002679">
    <property type="protein sequence ID" value="OJA16251.1"/>
    <property type="molecule type" value="Genomic_DNA"/>
</dbReference>
<comment type="caution">
    <text evidence="4">The sequence shown here is derived from an EMBL/GenBank/DDBJ whole genome shotgun (WGS) entry which is preliminary data.</text>
</comment>
<dbReference type="SUPFAM" id="SSF53474">
    <property type="entry name" value="alpha/beta-Hydrolases"/>
    <property type="match status" value="1"/>
</dbReference>
<keyword evidence="1" id="KW-0378">Hydrolase</keyword>
<accession>A0A1J8Q8F1</accession>
<evidence type="ECO:0000256" key="1">
    <source>
        <dbReference type="RuleBase" id="RU365011"/>
    </source>
</evidence>
<feature type="region of interest" description="Disordered" evidence="2">
    <location>
        <begin position="1"/>
        <end position="21"/>
    </location>
</feature>
<comment type="subcellular location">
    <subcellularLocation>
        <location evidence="1">Endoplasmic reticulum membrane</location>
    </subcellularLocation>
</comment>
<feature type="compositionally biased region" description="Polar residues" evidence="2">
    <location>
        <begin position="201"/>
        <end position="240"/>
    </location>
</feature>
<evidence type="ECO:0000259" key="3">
    <source>
        <dbReference type="Pfam" id="PF07819"/>
    </source>
</evidence>
<dbReference type="Gene3D" id="3.40.50.1820">
    <property type="entry name" value="alpha/beta hydrolase"/>
    <property type="match status" value="1"/>
</dbReference>
<dbReference type="Pfam" id="PF07819">
    <property type="entry name" value="PGAP1"/>
    <property type="match status" value="1"/>
</dbReference>
<feature type="region of interest" description="Disordered" evidence="2">
    <location>
        <begin position="54"/>
        <end position="140"/>
    </location>
</feature>
<reference evidence="4 5" key="1">
    <citation type="submission" date="2016-03" db="EMBL/GenBank/DDBJ databases">
        <title>Comparative genomics of the ectomycorrhizal sister species Rhizopogon vinicolor and Rhizopogon vesiculosus (Basidiomycota: Boletales) reveals a divergence of the mating type B locus.</title>
        <authorList>
            <person name="Mujic A.B."/>
            <person name="Kuo A."/>
            <person name="Tritt A."/>
            <person name="Lipzen A."/>
            <person name="Chen C."/>
            <person name="Johnson J."/>
            <person name="Sharma A."/>
            <person name="Barry K."/>
            <person name="Grigoriev I.V."/>
            <person name="Spatafora J.W."/>
        </authorList>
    </citation>
    <scope>NUCLEOTIDE SEQUENCE [LARGE SCALE GENOMIC DNA]</scope>
    <source>
        <strain evidence="4 5">AM-OR11-056</strain>
    </source>
</reference>
<feature type="domain" description="GPI inositol-deacylase PGAP1-like alpha/beta" evidence="3">
    <location>
        <begin position="356"/>
        <end position="400"/>
    </location>
</feature>
<protein>
    <recommendedName>
        <fullName evidence="1">GPI inositol-deacylase</fullName>
        <ecNumber evidence="1">3.1.-.-</ecNumber>
    </recommendedName>
</protein>
<feature type="region of interest" description="Disordered" evidence="2">
    <location>
        <begin position="610"/>
        <end position="673"/>
    </location>
</feature>
<evidence type="ECO:0000313" key="5">
    <source>
        <dbReference type="Proteomes" id="UP000183567"/>
    </source>
</evidence>
<keyword evidence="1" id="KW-0653">Protein transport</keyword>
<organism evidence="4 5">
    <name type="scientific">Rhizopogon vesiculosus</name>
    <dbReference type="NCBI Taxonomy" id="180088"/>
    <lineage>
        <taxon>Eukaryota</taxon>
        <taxon>Fungi</taxon>
        <taxon>Dikarya</taxon>
        <taxon>Basidiomycota</taxon>
        <taxon>Agaricomycotina</taxon>
        <taxon>Agaricomycetes</taxon>
        <taxon>Agaricomycetidae</taxon>
        <taxon>Boletales</taxon>
        <taxon>Suillineae</taxon>
        <taxon>Rhizopogonaceae</taxon>
        <taxon>Rhizopogon</taxon>
    </lineage>
</organism>
<comment type="function">
    <text evidence="1">Involved in inositol deacylation of GPI-anchored proteins which plays important roles in the quality control and ER-associated degradation of GPI-anchored proteins.</text>
</comment>
<dbReference type="AlphaFoldDB" id="A0A1J8Q8F1"/>
<feature type="compositionally biased region" description="Pro residues" evidence="2">
    <location>
        <begin position="1"/>
        <end position="11"/>
    </location>
</feature>
<dbReference type="GO" id="GO:0005789">
    <property type="term" value="C:endoplasmic reticulum membrane"/>
    <property type="evidence" value="ECO:0007669"/>
    <property type="project" value="UniProtKB-SubCell"/>
</dbReference>
<keyword evidence="1" id="KW-0813">Transport</keyword>
<keyword evidence="1" id="KW-0256">Endoplasmic reticulum</keyword>
<feature type="compositionally biased region" description="Polar residues" evidence="2">
    <location>
        <begin position="634"/>
        <end position="645"/>
    </location>
</feature>